<dbReference type="Pfam" id="PF01464">
    <property type="entry name" value="SLT"/>
    <property type="match status" value="1"/>
</dbReference>
<dbReference type="InterPro" id="IPR023346">
    <property type="entry name" value="Lysozyme-like_dom_sf"/>
</dbReference>
<dbReference type="Gene3D" id="3.40.190.10">
    <property type="entry name" value="Periplasmic binding protein-like II"/>
    <property type="match status" value="2"/>
</dbReference>
<dbReference type="RefSeq" id="WP_092065723.1">
    <property type="nucleotide sequence ID" value="NZ_FNIN01000009.1"/>
</dbReference>
<keyword evidence="2" id="KW-1133">Transmembrane helix</keyword>
<sequence length="469" mass="55992">MVFNQKRVLCVLIFVQVILLGIWFYLRLYYWSGKVLRVVEVEESPLSFFSPFGKGVDFEIANLLAKKHKLKLKWQRVPVFKDAFFLLKRGKVDVIVGVPTKIKINDPKLAKGPNYIKDNFLFIHNKYRYPLRRFDELCKYKVIVPLSSLSLLKIKEYDEVIFCPINYEVIQKREQDLYELIAENKARFMLTDKIRFNNLNPYFLDLRKTYEFKTKFSHVWIWTKQYKKLNKMLEEFWHSPQTKEFIDATREIYYGFFRDNVDYYQLEHLRMVIRKKLPLYEQYILDACQKFSLDPLFLIAQIYQESHFNPKARSRTGVRGLLQLSLNTASWIGIDNRLNPRQSILGGAKYMAFLVDRIAKRGVKGWNKWCMALAAYNQGLGHLYDAMDLVKLQGKDASLWSNVKEVYPLLSYRKYYKKSRYGYCRGYEAITYVQNVRYYYYMLSLLAFFGGGEGDYLRSFFPFRPNSWL</sequence>
<dbReference type="SUPFAM" id="SSF53955">
    <property type="entry name" value="Lysozyme-like"/>
    <property type="match status" value="1"/>
</dbReference>
<evidence type="ECO:0000313" key="4">
    <source>
        <dbReference type="EMBL" id="SDN84696.1"/>
    </source>
</evidence>
<dbReference type="Gene3D" id="1.10.530.10">
    <property type="match status" value="1"/>
</dbReference>
<dbReference type="OrthoDB" id="9801695at2"/>
<protein>
    <submittedName>
        <fullName evidence="4">Membrane-bound lytic murein transglycosylase F</fullName>
    </submittedName>
</protein>
<dbReference type="EMBL" id="FNIN01000009">
    <property type="protein sequence ID" value="SDN84696.1"/>
    <property type="molecule type" value="Genomic_DNA"/>
</dbReference>
<proteinExistence type="inferred from homology"/>
<evidence type="ECO:0000259" key="3">
    <source>
        <dbReference type="Pfam" id="PF01464"/>
    </source>
</evidence>
<dbReference type="AlphaFoldDB" id="A0A1H0EQT2"/>
<dbReference type="SUPFAM" id="SSF53850">
    <property type="entry name" value="Periplasmic binding protein-like II"/>
    <property type="match status" value="1"/>
</dbReference>
<feature type="transmembrane region" description="Helical" evidence="2">
    <location>
        <begin position="7"/>
        <end position="26"/>
    </location>
</feature>
<dbReference type="InterPro" id="IPR008258">
    <property type="entry name" value="Transglycosylase_SLT_dom_1"/>
</dbReference>
<dbReference type="STRING" id="206665.SAMN04488516_1097"/>
<comment type="similarity">
    <text evidence="1">Belongs to the transglycosylase Slt family.</text>
</comment>
<gene>
    <name evidence="4" type="ORF">SAMN04488516_1097</name>
</gene>
<name>A0A1H0EQT2_9BACT</name>
<dbReference type="PANTHER" id="PTHR37423:SF2">
    <property type="entry name" value="MEMBRANE-BOUND LYTIC MUREIN TRANSGLYCOSYLASE C"/>
    <property type="match status" value="1"/>
</dbReference>
<evidence type="ECO:0000256" key="1">
    <source>
        <dbReference type="ARBA" id="ARBA00007734"/>
    </source>
</evidence>
<organism evidence="4 5">
    <name type="scientific">Desulfonauticus submarinus</name>
    <dbReference type="NCBI Taxonomy" id="206665"/>
    <lineage>
        <taxon>Bacteria</taxon>
        <taxon>Pseudomonadati</taxon>
        <taxon>Thermodesulfobacteriota</taxon>
        <taxon>Desulfovibrionia</taxon>
        <taxon>Desulfovibrionales</taxon>
        <taxon>Desulfonauticaceae</taxon>
        <taxon>Desulfonauticus</taxon>
    </lineage>
</organism>
<keyword evidence="5" id="KW-1185">Reference proteome</keyword>
<accession>A0A1H0EQT2</accession>
<reference evidence="4 5" key="1">
    <citation type="submission" date="2016-10" db="EMBL/GenBank/DDBJ databases">
        <authorList>
            <person name="de Groot N.N."/>
        </authorList>
    </citation>
    <scope>NUCLEOTIDE SEQUENCE [LARGE SCALE GENOMIC DNA]</scope>
    <source>
        <strain evidence="4 5">DSM 15269</strain>
    </source>
</reference>
<evidence type="ECO:0000256" key="2">
    <source>
        <dbReference type="SAM" id="Phobius"/>
    </source>
</evidence>
<dbReference type="PANTHER" id="PTHR37423">
    <property type="entry name" value="SOLUBLE LYTIC MUREIN TRANSGLYCOSYLASE-RELATED"/>
    <property type="match status" value="1"/>
</dbReference>
<keyword evidence="2" id="KW-0472">Membrane</keyword>
<evidence type="ECO:0000313" key="5">
    <source>
        <dbReference type="Proteomes" id="UP000199602"/>
    </source>
</evidence>
<dbReference type="Proteomes" id="UP000199602">
    <property type="component" value="Unassembled WGS sequence"/>
</dbReference>
<keyword evidence="2" id="KW-0812">Transmembrane</keyword>
<feature type="domain" description="Transglycosylase SLT" evidence="3">
    <location>
        <begin position="283"/>
        <end position="391"/>
    </location>
</feature>
<dbReference type="CDD" id="cd13403">
    <property type="entry name" value="MLTF-like"/>
    <property type="match status" value="1"/>
</dbReference>